<evidence type="ECO:0000313" key="2">
    <source>
        <dbReference type="EMBL" id="KMO68567.1"/>
    </source>
</evidence>
<proteinExistence type="predicted"/>
<dbReference type="Proteomes" id="UP000036513">
    <property type="component" value="Unassembled WGS sequence"/>
</dbReference>
<comment type="caution">
    <text evidence="2">The sequence shown here is derived from an EMBL/GenBank/DDBJ whole genome shotgun (WGS) entry which is preliminary data.</text>
</comment>
<dbReference type="EMBL" id="JYNL01000068">
    <property type="protein sequence ID" value="KMO68567.1"/>
    <property type="molecule type" value="Genomic_DNA"/>
</dbReference>
<evidence type="ECO:0000313" key="3">
    <source>
        <dbReference type="Proteomes" id="UP000036513"/>
    </source>
</evidence>
<dbReference type="PATRIC" id="fig|37916.4.peg.6121"/>
<reference evidence="2 3" key="1">
    <citation type="journal article" date="2015" name="Genome Biol. Evol.">
        <title>Characterization of Three Mycobacterium spp. with Potential Use in Bioremediation by Genome Sequencing and Comparative Genomics.</title>
        <authorList>
            <person name="Das S."/>
            <person name="Pettersson B.M."/>
            <person name="Behra P.R."/>
            <person name="Ramesh M."/>
            <person name="Dasgupta S."/>
            <person name="Bhattacharya A."/>
            <person name="Kirsebom L.A."/>
        </authorList>
    </citation>
    <scope>NUCLEOTIDE SEQUENCE [LARGE SCALE GENOMIC DNA]</scope>
    <source>
        <strain evidence="2 3">DSM 43826</strain>
    </source>
</reference>
<evidence type="ECO:0000256" key="1">
    <source>
        <dbReference type="SAM" id="MobiDB-lite"/>
    </source>
</evidence>
<feature type="compositionally biased region" description="Low complexity" evidence="1">
    <location>
        <begin position="1"/>
        <end position="13"/>
    </location>
</feature>
<organism evidence="2 3">
    <name type="scientific">Mycolicibacterium chlorophenolicum</name>
    <dbReference type="NCBI Taxonomy" id="37916"/>
    <lineage>
        <taxon>Bacteria</taxon>
        <taxon>Bacillati</taxon>
        <taxon>Actinomycetota</taxon>
        <taxon>Actinomycetes</taxon>
        <taxon>Mycobacteriales</taxon>
        <taxon>Mycobacteriaceae</taxon>
        <taxon>Mycolicibacterium</taxon>
    </lineage>
</organism>
<sequence length="73" mass="7159">MCPDAAPADAAADVSPLGSAHATAGNQKIAAPTPNDAAKAPTRPACVPHPGASFLAKGLRAMSPLLSMVGIIE</sequence>
<name>A0A0J6VG39_9MYCO</name>
<feature type="region of interest" description="Disordered" evidence="1">
    <location>
        <begin position="1"/>
        <end position="44"/>
    </location>
</feature>
<gene>
    <name evidence="2" type="ORF">MCHLDSM_06098</name>
</gene>
<dbReference type="AlphaFoldDB" id="A0A0J6VG39"/>
<protein>
    <submittedName>
        <fullName evidence="2">Uncharacterized protein</fullName>
    </submittedName>
</protein>
<accession>A0A0J6VG39</accession>
<keyword evidence="3" id="KW-1185">Reference proteome</keyword>